<keyword evidence="4" id="KW-0325">Glycoprotein</keyword>
<keyword evidence="1 5" id="KW-0768">Sushi</keyword>
<organism evidence="8 9">
    <name type="scientific">Henosepilachna vigintioctopunctata</name>
    <dbReference type="NCBI Taxonomy" id="420089"/>
    <lineage>
        <taxon>Eukaryota</taxon>
        <taxon>Metazoa</taxon>
        <taxon>Ecdysozoa</taxon>
        <taxon>Arthropoda</taxon>
        <taxon>Hexapoda</taxon>
        <taxon>Insecta</taxon>
        <taxon>Pterygota</taxon>
        <taxon>Neoptera</taxon>
        <taxon>Endopterygota</taxon>
        <taxon>Coleoptera</taxon>
        <taxon>Polyphaga</taxon>
        <taxon>Cucujiformia</taxon>
        <taxon>Coccinelloidea</taxon>
        <taxon>Coccinellidae</taxon>
        <taxon>Epilachninae</taxon>
        <taxon>Epilachnini</taxon>
        <taxon>Henosepilachna</taxon>
    </lineage>
</organism>
<dbReference type="InterPro" id="IPR013783">
    <property type="entry name" value="Ig-like_fold"/>
</dbReference>
<dbReference type="InterPro" id="IPR036179">
    <property type="entry name" value="Ig-like_dom_sf"/>
</dbReference>
<comment type="caution">
    <text evidence="8">The sequence shown here is derived from an EMBL/GenBank/DDBJ whole genome shotgun (WGS) entry which is preliminary data.</text>
</comment>
<feature type="domain" description="Sushi" evidence="7">
    <location>
        <begin position="493"/>
        <end position="549"/>
    </location>
</feature>
<feature type="domain" description="Ig-like" evidence="6">
    <location>
        <begin position="203"/>
        <end position="297"/>
    </location>
</feature>
<name>A0AAW1VCR8_9CUCU</name>
<dbReference type="InterPro" id="IPR035976">
    <property type="entry name" value="Sushi/SCR/CCP_sf"/>
</dbReference>
<dbReference type="Gene3D" id="2.60.40.10">
    <property type="entry name" value="Immunoglobulins"/>
    <property type="match status" value="1"/>
</dbReference>
<dbReference type="PANTHER" id="PTHR19325">
    <property type="entry name" value="COMPLEMENT COMPONENT-RELATED SUSHI DOMAIN-CONTAINING"/>
    <property type="match status" value="1"/>
</dbReference>
<dbReference type="Gene3D" id="2.10.70.10">
    <property type="entry name" value="Complement Module, domain 1"/>
    <property type="match status" value="5"/>
</dbReference>
<dbReference type="InterPro" id="IPR000436">
    <property type="entry name" value="Sushi_SCR_CCP_dom"/>
</dbReference>
<evidence type="ECO:0000313" key="8">
    <source>
        <dbReference type="EMBL" id="KAK9891450.1"/>
    </source>
</evidence>
<evidence type="ECO:0000259" key="6">
    <source>
        <dbReference type="PROSITE" id="PS50835"/>
    </source>
</evidence>
<feature type="disulfide bond" evidence="5">
    <location>
        <begin position="461"/>
        <end position="488"/>
    </location>
</feature>
<dbReference type="EMBL" id="JARQZJ010000128">
    <property type="protein sequence ID" value="KAK9891450.1"/>
    <property type="molecule type" value="Genomic_DNA"/>
</dbReference>
<dbReference type="InterPro" id="IPR003599">
    <property type="entry name" value="Ig_sub"/>
</dbReference>
<dbReference type="SMART" id="SM00409">
    <property type="entry name" value="IG"/>
    <property type="match status" value="1"/>
</dbReference>
<keyword evidence="3 5" id="KW-1015">Disulfide bond</keyword>
<dbReference type="CDD" id="cd00033">
    <property type="entry name" value="CCP"/>
    <property type="match status" value="5"/>
</dbReference>
<protein>
    <recommendedName>
        <fullName evidence="10">Locomotion-related protein Hikaru genki</fullName>
    </recommendedName>
</protein>
<evidence type="ECO:0000259" key="7">
    <source>
        <dbReference type="PROSITE" id="PS50923"/>
    </source>
</evidence>
<evidence type="ECO:0000256" key="5">
    <source>
        <dbReference type="PROSITE-ProRule" id="PRU00302"/>
    </source>
</evidence>
<keyword evidence="9" id="KW-1185">Reference proteome</keyword>
<feature type="disulfide bond" evidence="5">
    <location>
        <begin position="332"/>
        <end position="359"/>
    </location>
</feature>
<dbReference type="PANTHER" id="PTHR19325:SF560">
    <property type="entry name" value="SUSHI, VON WILLEBRAND FACTOR TYPE A, EGF AND PENTRAXIN DOMAIN-CONTAINING PROTEIN 1"/>
    <property type="match status" value="1"/>
</dbReference>
<evidence type="ECO:0008006" key="10">
    <source>
        <dbReference type="Google" id="ProtNLM"/>
    </source>
</evidence>
<feature type="domain" description="Sushi" evidence="7">
    <location>
        <begin position="303"/>
        <end position="361"/>
    </location>
</feature>
<dbReference type="Proteomes" id="UP001431783">
    <property type="component" value="Unassembled WGS sequence"/>
</dbReference>
<dbReference type="AlphaFoldDB" id="A0AAW1VCR8"/>
<accession>A0AAW1VCR8</accession>
<dbReference type="Pfam" id="PF00084">
    <property type="entry name" value="Sushi"/>
    <property type="match status" value="4"/>
</dbReference>
<feature type="domain" description="Sushi" evidence="7">
    <location>
        <begin position="362"/>
        <end position="424"/>
    </location>
</feature>
<dbReference type="SMART" id="SM00032">
    <property type="entry name" value="CCP"/>
    <property type="match status" value="5"/>
</dbReference>
<feature type="disulfide bond" evidence="5">
    <location>
        <begin position="520"/>
        <end position="547"/>
    </location>
</feature>
<gene>
    <name evidence="8" type="ORF">WA026_014683</name>
</gene>
<dbReference type="PROSITE" id="PS50923">
    <property type="entry name" value="SUSHI"/>
    <property type="match status" value="5"/>
</dbReference>
<feature type="domain" description="Sushi" evidence="7">
    <location>
        <begin position="425"/>
        <end position="490"/>
    </location>
</feature>
<proteinExistence type="predicted"/>
<evidence type="ECO:0000313" key="9">
    <source>
        <dbReference type="Proteomes" id="UP001431783"/>
    </source>
</evidence>
<feature type="domain" description="Sushi" evidence="7">
    <location>
        <begin position="123"/>
        <end position="190"/>
    </location>
</feature>
<feature type="disulfide bond" evidence="5">
    <location>
        <begin position="395"/>
        <end position="422"/>
    </location>
</feature>
<evidence type="ECO:0000256" key="2">
    <source>
        <dbReference type="ARBA" id="ARBA00022737"/>
    </source>
</evidence>
<evidence type="ECO:0000256" key="4">
    <source>
        <dbReference type="ARBA" id="ARBA00023180"/>
    </source>
</evidence>
<sequence length="553" mass="60393">MFSPIYNKRVPQIGSASPIPPLNLNSRILSSETVIGISFFSETSEEDSSSCQPPQLAMNGSETVKGEERMRKEYTQVREVKFSGSIGPLGDRRLCKIKCIGGQWVGPLCVDQHDDGRFHPLFKNCKLEYINPHLVVTFKNTSIQSVGWIFPHGAKLQIRCREVGLYKLVGTSSPRCENGAWSSRLPSCVPTTMLTNFTDDSPPTILIRIPSGSASVEPGGELAVFPGSTLHLECLFARRLGSPDWTWTSPLGQYLTGWAIASEERNFKYRLSIYYAKMQDSGTFTCATPRGNTNSISLKVAAIHCDPITVKGPHLTVRVEGTKLGHAAIFQCPIGYWVSGFSNLTCQASGKWSAAIPKCEPVKCPALDGPGVLYEPHLHLEEHNNTYGGRAVFVCAWGYKLLGPPGIECELTGNWSGPLPKCVPIQCPPPSIPANAHLIQSEAAGMDGGRYAVGSLVQFACRGAHQLEGEASIICTENGFWSHPPPFCRPRCPYLGDPDNGIIAPIKFAYEPGDELQITCNPGFESRLENRPKCLSDGKWSSALPNCTNYSQI</sequence>
<evidence type="ECO:0000256" key="3">
    <source>
        <dbReference type="ARBA" id="ARBA00023157"/>
    </source>
</evidence>
<reference evidence="8 9" key="1">
    <citation type="submission" date="2023-03" db="EMBL/GenBank/DDBJ databases">
        <title>Genome insight into feeding habits of ladybird beetles.</title>
        <authorList>
            <person name="Li H.-S."/>
            <person name="Huang Y.-H."/>
            <person name="Pang H."/>
        </authorList>
    </citation>
    <scope>NUCLEOTIDE SEQUENCE [LARGE SCALE GENOMIC DNA]</scope>
    <source>
        <strain evidence="8">SYSU_2023b</strain>
        <tissue evidence="8">Whole body</tissue>
    </source>
</reference>
<comment type="caution">
    <text evidence="5">Lacks conserved residue(s) required for the propagation of feature annotation.</text>
</comment>
<dbReference type="InterPro" id="IPR007110">
    <property type="entry name" value="Ig-like_dom"/>
</dbReference>
<keyword evidence="2" id="KW-0677">Repeat</keyword>
<evidence type="ECO:0000256" key="1">
    <source>
        <dbReference type="ARBA" id="ARBA00022659"/>
    </source>
</evidence>
<dbReference type="SUPFAM" id="SSF48726">
    <property type="entry name" value="Immunoglobulin"/>
    <property type="match status" value="1"/>
</dbReference>
<dbReference type="PROSITE" id="PS50835">
    <property type="entry name" value="IG_LIKE"/>
    <property type="match status" value="1"/>
</dbReference>
<dbReference type="InterPro" id="IPR050350">
    <property type="entry name" value="Compl-Cell_Adhes-Reg"/>
</dbReference>
<dbReference type="SUPFAM" id="SSF57535">
    <property type="entry name" value="Complement control module/SCR domain"/>
    <property type="match status" value="5"/>
</dbReference>